<dbReference type="RefSeq" id="WP_230754282.1">
    <property type="nucleotide sequence ID" value="NZ_JAINWA010000001.1"/>
</dbReference>
<comment type="caution">
    <text evidence="2">The sequence shown here is derived from an EMBL/GenBank/DDBJ whole genome shotgun (WGS) entry which is preliminary data.</text>
</comment>
<evidence type="ECO:0000313" key="2">
    <source>
        <dbReference type="EMBL" id="MCD1654243.1"/>
    </source>
</evidence>
<feature type="signal peptide" evidence="1">
    <location>
        <begin position="1"/>
        <end position="20"/>
    </location>
</feature>
<evidence type="ECO:0000256" key="1">
    <source>
        <dbReference type="SAM" id="SignalP"/>
    </source>
</evidence>
<dbReference type="AlphaFoldDB" id="A0AAE3EI62"/>
<keyword evidence="3" id="KW-1185">Reference proteome</keyword>
<reference evidence="2" key="1">
    <citation type="submission" date="2021-08" db="EMBL/GenBank/DDBJ databases">
        <title>Comparative analyses of Brucepasteria parasyntrophica and Teretinema zuelzerae.</title>
        <authorList>
            <person name="Song Y."/>
            <person name="Brune A."/>
        </authorList>
    </citation>
    <scope>NUCLEOTIDE SEQUENCE</scope>
    <source>
        <strain evidence="2">DSM 1903</strain>
    </source>
</reference>
<evidence type="ECO:0000313" key="3">
    <source>
        <dbReference type="Proteomes" id="UP001198163"/>
    </source>
</evidence>
<feature type="chain" id="PRO_5042084288" evidence="1">
    <location>
        <begin position="21"/>
        <end position="425"/>
    </location>
</feature>
<dbReference type="Proteomes" id="UP001198163">
    <property type="component" value="Unassembled WGS sequence"/>
</dbReference>
<organism evidence="2 3">
    <name type="scientific">Teretinema zuelzerae</name>
    <dbReference type="NCBI Taxonomy" id="156"/>
    <lineage>
        <taxon>Bacteria</taxon>
        <taxon>Pseudomonadati</taxon>
        <taxon>Spirochaetota</taxon>
        <taxon>Spirochaetia</taxon>
        <taxon>Spirochaetales</taxon>
        <taxon>Treponemataceae</taxon>
        <taxon>Teretinema</taxon>
    </lineage>
</organism>
<gene>
    <name evidence="2" type="ORF">K7J14_05945</name>
</gene>
<dbReference type="EMBL" id="JAINWA010000001">
    <property type="protein sequence ID" value="MCD1654243.1"/>
    <property type="molecule type" value="Genomic_DNA"/>
</dbReference>
<protein>
    <submittedName>
        <fullName evidence="2">Uncharacterized protein</fullName>
    </submittedName>
</protein>
<dbReference type="PROSITE" id="PS51257">
    <property type="entry name" value="PROKAR_LIPOPROTEIN"/>
    <property type="match status" value="1"/>
</dbReference>
<accession>A0AAE3EI62</accession>
<name>A0AAE3EI62_9SPIR</name>
<sequence>MQRKSKVHIIFIGLPLLVAALSSCTTVRTNAFLIKDLSPEEKAALLFDKTVEEYAEQIQKKQDYAKIKPVRTAFTDVLALNPTFVEADKYIAELDHLKETKIKEYKAVIAKLDPLEKKSDSQTYEYLLAIQRLKTIEPGDKDASRLMKDTAEMRDADIALRIERLGDLHASIMEEKNQQVLLKNLRTAKASIAQIETLKPGVREVRVIEDDLDMKMNDFVAQDIAIAETKLAAKRYSEAETAILQAEKSLKSFTNEPSARVADLKYAIYYNWAVQYYETKKWQSAGQRTNQAIAIRKTSEAVSLKNKINKAAAQRDYDAEIGDILASIDSMLKQDDPAGAATAIQANLPRMQRQSSKNSLNDKLAEAQNLAAKIYKEGVDLYTDEDYAGSIRKFQIVVAFSKDYEQAQSYLSKAQAKTKALSGAQ</sequence>
<proteinExistence type="predicted"/>
<keyword evidence="1" id="KW-0732">Signal</keyword>